<feature type="non-terminal residue" evidence="2">
    <location>
        <position position="126"/>
    </location>
</feature>
<evidence type="ECO:0000256" key="1">
    <source>
        <dbReference type="SAM" id="MobiDB-lite"/>
    </source>
</evidence>
<evidence type="ECO:0000313" key="2">
    <source>
        <dbReference type="EMBL" id="CAG7830277.1"/>
    </source>
</evidence>
<comment type="caution">
    <text evidence="2">The sequence shown here is derived from an EMBL/GenBank/DDBJ whole genome shotgun (WGS) entry which is preliminary data.</text>
</comment>
<feature type="region of interest" description="Disordered" evidence="1">
    <location>
        <begin position="1"/>
        <end position="49"/>
    </location>
</feature>
<name>A0A8J2PVW7_9HEXA</name>
<protein>
    <submittedName>
        <fullName evidence="2">Uncharacterized protein</fullName>
    </submittedName>
</protein>
<dbReference type="EMBL" id="CAJVCH010555083">
    <property type="protein sequence ID" value="CAG7830277.1"/>
    <property type="molecule type" value="Genomic_DNA"/>
</dbReference>
<reference evidence="2" key="1">
    <citation type="submission" date="2021-06" db="EMBL/GenBank/DDBJ databases">
        <authorList>
            <person name="Hodson N. C."/>
            <person name="Mongue J. A."/>
            <person name="Jaron S. K."/>
        </authorList>
    </citation>
    <scope>NUCLEOTIDE SEQUENCE</scope>
</reference>
<sequence length="126" mass="14383">MSNLALEFEEDLEPPQDFSDRKNSESEVHQISFTVGESESDSDLETSRKTSVVRVFETKEIQTEESFIEQEKQKFNDCVTARSLLECARIYQSEEDGGKKLTDIEVISLVDAKKIPAYQLEKAVQN</sequence>
<gene>
    <name evidence="2" type="ORF">AFUS01_LOCUS40091</name>
</gene>
<feature type="compositionally biased region" description="Basic and acidic residues" evidence="1">
    <location>
        <begin position="18"/>
        <end position="28"/>
    </location>
</feature>
<dbReference type="Proteomes" id="UP000708208">
    <property type="component" value="Unassembled WGS sequence"/>
</dbReference>
<proteinExistence type="predicted"/>
<dbReference type="AlphaFoldDB" id="A0A8J2PVW7"/>
<organism evidence="2 3">
    <name type="scientific">Allacma fusca</name>
    <dbReference type="NCBI Taxonomy" id="39272"/>
    <lineage>
        <taxon>Eukaryota</taxon>
        <taxon>Metazoa</taxon>
        <taxon>Ecdysozoa</taxon>
        <taxon>Arthropoda</taxon>
        <taxon>Hexapoda</taxon>
        <taxon>Collembola</taxon>
        <taxon>Symphypleona</taxon>
        <taxon>Sminthuridae</taxon>
        <taxon>Allacma</taxon>
    </lineage>
</organism>
<accession>A0A8J2PVW7</accession>
<keyword evidence="3" id="KW-1185">Reference proteome</keyword>
<evidence type="ECO:0000313" key="3">
    <source>
        <dbReference type="Proteomes" id="UP000708208"/>
    </source>
</evidence>